<dbReference type="PANTHER" id="PTHR43881:SF1">
    <property type="entry name" value="GAMMA-GLUTAMYLTRANSPEPTIDASE (AFU_ORTHOLOGUE AFUA_4G13580)"/>
    <property type="match status" value="1"/>
</dbReference>
<dbReference type="SUPFAM" id="SSF56235">
    <property type="entry name" value="N-terminal nucleophile aminohydrolases (Ntn hydrolases)"/>
    <property type="match status" value="1"/>
</dbReference>
<reference evidence="1 2" key="1">
    <citation type="submission" date="2018-11" db="EMBL/GenBank/DDBJ databases">
        <title>Genome sequencing and assembly of Anaerosphaera sp. nov., GS7-6-2.</title>
        <authorList>
            <person name="Rettenmaier R."/>
            <person name="Liebl W."/>
            <person name="Zverlov V."/>
        </authorList>
    </citation>
    <scope>NUCLEOTIDE SEQUENCE [LARGE SCALE GENOMIC DNA]</scope>
    <source>
        <strain evidence="1 2">GS7-6-2</strain>
    </source>
</reference>
<keyword evidence="2" id="KW-1185">Reference proteome</keyword>
<proteinExistence type="predicted"/>
<protein>
    <submittedName>
        <fullName evidence="1">Gamma-glutamyltransferase family protein</fullName>
    </submittedName>
</protein>
<dbReference type="PANTHER" id="PTHR43881">
    <property type="entry name" value="GAMMA-GLUTAMYLTRANSPEPTIDASE (AFU_ORTHOLOGUE AFUA_4G13580)"/>
    <property type="match status" value="1"/>
</dbReference>
<dbReference type="InterPro" id="IPR029055">
    <property type="entry name" value="Ntn_hydrolases_N"/>
</dbReference>
<name>A0A437S9A0_9FIRM</name>
<dbReference type="Gene3D" id="3.60.20.40">
    <property type="match status" value="1"/>
</dbReference>
<dbReference type="Pfam" id="PF01019">
    <property type="entry name" value="G_glu_transpept"/>
    <property type="match status" value="1"/>
</dbReference>
<dbReference type="Proteomes" id="UP000288812">
    <property type="component" value="Unassembled WGS sequence"/>
</dbReference>
<gene>
    <name evidence="1" type="ORF">EF514_01765</name>
</gene>
<evidence type="ECO:0000313" key="2">
    <source>
        <dbReference type="Proteomes" id="UP000288812"/>
    </source>
</evidence>
<sequence length="535" mass="58996">MKFDVLRNKYPSRRSVVYGRKGMVCTSQPLAAQAGLDMLKKGGNAIDAAIATAAAMTVLEPTSNGIGGDAFALVWVDGKLHGLNASGVTPKLLNEDLVRSLGYDEMPKRGWLPVMVPGAPSAWAELSEKFGKLPFEVVLEPAIEYAEEGYAVSPIISKLWEDAYVEFKASFKGDCFKPWFDTFAPKGRAPEAGEVWCSKELANTLRAIAKTKSQDFYKGGLATEIDKFSKGTNGYLRKEDLENYWCEWVEPICTDYRGYEVWEIPPNGDGIVALMALNILKGFDFTERDTVETIHKQVESMKLAFVDGKKYVSDKNSMKVTVDQLLSEEYALERRNLIGDKALMPEPGEPHSGGTIYLCTADGEGNMVSFIQSNYLGFGSGVVVPGTGISLQNRGIAFNLNKGDENYLEPCKKAFHTLIPAFLTKDKKAIGPFGVMGGYMQPQGHLQVVSNTIDFNMNPQEALDAPRWQWIGGKEIQVERGFSYSLTEELVRRGHKVSVLPESISFGRGQIIWRDENGVLMGATEPRTDGTVAAW</sequence>
<dbReference type="Gene3D" id="1.10.246.130">
    <property type="match status" value="1"/>
</dbReference>
<organism evidence="1 2">
    <name type="scientific">Anaerosphaera multitolerans</name>
    <dbReference type="NCBI Taxonomy" id="2487351"/>
    <lineage>
        <taxon>Bacteria</taxon>
        <taxon>Bacillati</taxon>
        <taxon>Bacillota</taxon>
        <taxon>Tissierellia</taxon>
        <taxon>Tissierellales</taxon>
        <taxon>Peptoniphilaceae</taxon>
        <taxon>Anaerosphaera</taxon>
    </lineage>
</organism>
<dbReference type="PRINTS" id="PR01210">
    <property type="entry name" value="GGTRANSPTASE"/>
</dbReference>
<dbReference type="AlphaFoldDB" id="A0A437S9A0"/>
<accession>A0A437S9A0</accession>
<keyword evidence="1" id="KW-0808">Transferase</keyword>
<comment type="caution">
    <text evidence="1">The sequence shown here is derived from an EMBL/GenBank/DDBJ whole genome shotgun (WGS) entry which is preliminary data.</text>
</comment>
<dbReference type="InterPro" id="IPR052896">
    <property type="entry name" value="GGT-like_enzyme"/>
</dbReference>
<dbReference type="EMBL" id="RLIH01000002">
    <property type="protein sequence ID" value="RVU55481.1"/>
    <property type="molecule type" value="Genomic_DNA"/>
</dbReference>
<dbReference type="OrthoDB" id="9781342at2"/>
<dbReference type="RefSeq" id="WP_127723202.1">
    <property type="nucleotide sequence ID" value="NZ_RLIH01000002.1"/>
</dbReference>
<evidence type="ECO:0000313" key="1">
    <source>
        <dbReference type="EMBL" id="RVU55481.1"/>
    </source>
</evidence>
<dbReference type="InterPro" id="IPR043137">
    <property type="entry name" value="GGT_ssub_C"/>
</dbReference>
<dbReference type="InterPro" id="IPR043138">
    <property type="entry name" value="GGT_lsub"/>
</dbReference>
<dbReference type="GO" id="GO:0016740">
    <property type="term" value="F:transferase activity"/>
    <property type="evidence" value="ECO:0007669"/>
    <property type="project" value="UniProtKB-KW"/>
</dbReference>